<dbReference type="AlphaFoldDB" id="A0A0W8F8X4"/>
<name>A0A0W8F8X4_9ZZZZ</name>
<gene>
    <name evidence="2" type="ORF">ASZ90_013020</name>
</gene>
<evidence type="ECO:0000256" key="1">
    <source>
        <dbReference type="SAM" id="MobiDB-lite"/>
    </source>
</evidence>
<proteinExistence type="predicted"/>
<sequence length="184" mass="20794">MFEELLELYKTKAEEIERDRREAQAMIMLVSAIDKMSQDMESKKSDVELLGRLIDQVDRLSKEVSDLKSQFRTRQARPSAAVESGAGDGKALDNHARSLIDIMAEKPGRYTTSELVDMLGLNKTTVISVMKRALELDPKHVKMSQGKRRKLYLSYVSDEDTQKVESSSGTGESDRMKLELMAMT</sequence>
<evidence type="ECO:0000313" key="2">
    <source>
        <dbReference type="EMBL" id="KUG17297.1"/>
    </source>
</evidence>
<reference evidence="2" key="1">
    <citation type="journal article" date="2015" name="Proc. Natl. Acad. Sci. U.S.A.">
        <title>Networks of energetic and metabolic interactions define dynamics in microbial communities.</title>
        <authorList>
            <person name="Embree M."/>
            <person name="Liu J.K."/>
            <person name="Al-Bassam M.M."/>
            <person name="Zengler K."/>
        </authorList>
    </citation>
    <scope>NUCLEOTIDE SEQUENCE</scope>
</reference>
<feature type="region of interest" description="Disordered" evidence="1">
    <location>
        <begin position="70"/>
        <end position="89"/>
    </location>
</feature>
<organism evidence="2">
    <name type="scientific">hydrocarbon metagenome</name>
    <dbReference type="NCBI Taxonomy" id="938273"/>
    <lineage>
        <taxon>unclassified sequences</taxon>
        <taxon>metagenomes</taxon>
        <taxon>ecological metagenomes</taxon>
    </lineage>
</organism>
<accession>A0A0W8F8X4</accession>
<protein>
    <submittedName>
        <fullName evidence="2">Uncharacterized protein</fullName>
    </submittedName>
</protein>
<comment type="caution">
    <text evidence="2">The sequence shown here is derived from an EMBL/GenBank/DDBJ whole genome shotgun (WGS) entry which is preliminary data.</text>
</comment>
<dbReference type="EMBL" id="LNQE01001452">
    <property type="protein sequence ID" value="KUG17297.1"/>
    <property type="molecule type" value="Genomic_DNA"/>
</dbReference>